<organism evidence="2 3">
    <name type="scientific">Brassica carinata</name>
    <name type="common">Ethiopian mustard</name>
    <name type="synonym">Abyssinian cabbage</name>
    <dbReference type="NCBI Taxonomy" id="52824"/>
    <lineage>
        <taxon>Eukaryota</taxon>
        <taxon>Viridiplantae</taxon>
        <taxon>Streptophyta</taxon>
        <taxon>Embryophyta</taxon>
        <taxon>Tracheophyta</taxon>
        <taxon>Spermatophyta</taxon>
        <taxon>Magnoliopsida</taxon>
        <taxon>eudicotyledons</taxon>
        <taxon>Gunneridae</taxon>
        <taxon>Pentapetalae</taxon>
        <taxon>rosids</taxon>
        <taxon>malvids</taxon>
        <taxon>Brassicales</taxon>
        <taxon>Brassicaceae</taxon>
        <taxon>Brassiceae</taxon>
        <taxon>Brassica</taxon>
    </lineage>
</organism>
<evidence type="ECO:0000313" key="3">
    <source>
        <dbReference type="Proteomes" id="UP000886595"/>
    </source>
</evidence>
<feature type="region of interest" description="Disordered" evidence="1">
    <location>
        <begin position="35"/>
        <end position="67"/>
    </location>
</feature>
<proteinExistence type="predicted"/>
<keyword evidence="3" id="KW-1185">Reference proteome</keyword>
<dbReference type="AlphaFoldDB" id="A0A8X7VA96"/>
<evidence type="ECO:0000256" key="1">
    <source>
        <dbReference type="SAM" id="MobiDB-lite"/>
    </source>
</evidence>
<feature type="region of interest" description="Disordered" evidence="1">
    <location>
        <begin position="135"/>
        <end position="164"/>
    </location>
</feature>
<feature type="compositionally biased region" description="Polar residues" evidence="1">
    <location>
        <begin position="48"/>
        <end position="67"/>
    </location>
</feature>
<feature type="compositionally biased region" description="Polar residues" evidence="1">
    <location>
        <begin position="144"/>
        <end position="158"/>
    </location>
</feature>
<reference evidence="2 3" key="1">
    <citation type="submission" date="2020-02" db="EMBL/GenBank/DDBJ databases">
        <authorList>
            <person name="Ma Q."/>
            <person name="Huang Y."/>
            <person name="Song X."/>
            <person name="Pei D."/>
        </authorList>
    </citation>
    <scope>NUCLEOTIDE SEQUENCE [LARGE SCALE GENOMIC DNA]</scope>
    <source>
        <strain evidence="2">Sxm20200214</strain>
        <tissue evidence="2">Leaf</tissue>
    </source>
</reference>
<gene>
    <name evidence="2" type="ORF">Bca52824_026354</name>
</gene>
<comment type="caution">
    <text evidence="2">The sequence shown here is derived from an EMBL/GenBank/DDBJ whole genome shotgun (WGS) entry which is preliminary data.</text>
</comment>
<dbReference type="OrthoDB" id="1113843at2759"/>
<accession>A0A8X7VA96</accession>
<dbReference type="Proteomes" id="UP000886595">
    <property type="component" value="Unassembled WGS sequence"/>
</dbReference>
<protein>
    <submittedName>
        <fullName evidence="2">Uncharacterized protein</fullName>
    </submittedName>
</protein>
<feature type="compositionally biased region" description="Basic and acidic residues" evidence="1">
    <location>
        <begin position="35"/>
        <end position="47"/>
    </location>
</feature>
<sequence length="217" mass="23713">MEPDAIHTIRRTPPKSVGGIRIVDLQLRNVCHSTERPVPEGSLRDSPSRSACSHNTQTPLNPPRFSTTLVGNESVLQRSGEGGTAPQGRKSALERLSLSGERLPLLQDGVANAASGRLQEVNFQMMEENLPLSAGAKSFSSSSMHLSQQERTPQQGITDRSPIRTLSEDRIHVSLRLGPFQSTDSDAQLQCDDVPLLSKVSDRLRADTSKKRVGIRE</sequence>
<name>A0A8X7VA96_BRACI</name>
<dbReference type="EMBL" id="JAAMPC010000006">
    <property type="protein sequence ID" value="KAG2306606.1"/>
    <property type="molecule type" value="Genomic_DNA"/>
</dbReference>
<evidence type="ECO:0000313" key="2">
    <source>
        <dbReference type="EMBL" id="KAG2306606.1"/>
    </source>
</evidence>